<feature type="non-terminal residue" evidence="2">
    <location>
        <position position="1"/>
    </location>
</feature>
<dbReference type="Proteomes" id="UP001432322">
    <property type="component" value="Unassembled WGS sequence"/>
</dbReference>
<feature type="region of interest" description="Disordered" evidence="1">
    <location>
        <begin position="52"/>
        <end position="85"/>
    </location>
</feature>
<accession>A0AAV5WM11</accession>
<dbReference type="AlphaFoldDB" id="A0AAV5WM11"/>
<name>A0AAV5WM11_9BILA</name>
<reference evidence="2" key="1">
    <citation type="submission" date="2023-10" db="EMBL/GenBank/DDBJ databases">
        <title>Genome assembly of Pristionchus species.</title>
        <authorList>
            <person name="Yoshida K."/>
            <person name="Sommer R.J."/>
        </authorList>
    </citation>
    <scope>NUCLEOTIDE SEQUENCE</scope>
    <source>
        <strain evidence="2">RS5133</strain>
    </source>
</reference>
<evidence type="ECO:0000256" key="1">
    <source>
        <dbReference type="SAM" id="MobiDB-lite"/>
    </source>
</evidence>
<gene>
    <name evidence="2" type="ORF">PFISCL1PPCAC_23369</name>
</gene>
<organism evidence="2 3">
    <name type="scientific">Pristionchus fissidentatus</name>
    <dbReference type="NCBI Taxonomy" id="1538716"/>
    <lineage>
        <taxon>Eukaryota</taxon>
        <taxon>Metazoa</taxon>
        <taxon>Ecdysozoa</taxon>
        <taxon>Nematoda</taxon>
        <taxon>Chromadorea</taxon>
        <taxon>Rhabditida</taxon>
        <taxon>Rhabditina</taxon>
        <taxon>Diplogasteromorpha</taxon>
        <taxon>Diplogasteroidea</taxon>
        <taxon>Neodiplogasteridae</taxon>
        <taxon>Pristionchus</taxon>
    </lineage>
</organism>
<evidence type="ECO:0000313" key="3">
    <source>
        <dbReference type="Proteomes" id="UP001432322"/>
    </source>
</evidence>
<keyword evidence="3" id="KW-1185">Reference proteome</keyword>
<dbReference type="EMBL" id="BTSY01000006">
    <property type="protein sequence ID" value="GMT32072.1"/>
    <property type="molecule type" value="Genomic_DNA"/>
</dbReference>
<feature type="compositionally biased region" description="Low complexity" evidence="1">
    <location>
        <begin position="73"/>
        <end position="84"/>
    </location>
</feature>
<sequence>RSINEEGDKGKMEEERMMAIEEKLAALRIECENVTKLEERIEKAEKAIEDLGKAVSPPWGEGATADAEKPPWKEAAAPAAPSADGVPEWESKFIAFFLKAIDCLKLTQSPFSCIKATEIREIEKELTVRIKNPQASIDLSRKLIKLINAKEFYYCDACDQLLRNHKVLL</sequence>
<feature type="non-terminal residue" evidence="2">
    <location>
        <position position="169"/>
    </location>
</feature>
<comment type="caution">
    <text evidence="2">The sequence shown here is derived from an EMBL/GenBank/DDBJ whole genome shotgun (WGS) entry which is preliminary data.</text>
</comment>
<evidence type="ECO:0000313" key="2">
    <source>
        <dbReference type="EMBL" id="GMT32072.1"/>
    </source>
</evidence>
<proteinExistence type="predicted"/>
<protein>
    <submittedName>
        <fullName evidence="2">Uncharacterized protein</fullName>
    </submittedName>
</protein>